<dbReference type="SUPFAM" id="SSF51206">
    <property type="entry name" value="cAMP-binding domain-like"/>
    <property type="match status" value="1"/>
</dbReference>
<dbReference type="Gene3D" id="1.10.10.10">
    <property type="entry name" value="Winged helix-like DNA-binding domain superfamily/Winged helix DNA-binding domain"/>
    <property type="match status" value="1"/>
</dbReference>
<evidence type="ECO:0000256" key="2">
    <source>
        <dbReference type="ARBA" id="ARBA00023125"/>
    </source>
</evidence>
<evidence type="ECO:0000259" key="5">
    <source>
        <dbReference type="PROSITE" id="PS51063"/>
    </source>
</evidence>
<dbReference type="SMART" id="SM00100">
    <property type="entry name" value="cNMP"/>
    <property type="match status" value="1"/>
</dbReference>
<comment type="caution">
    <text evidence="6">The sequence shown here is derived from an EMBL/GenBank/DDBJ whole genome shotgun (WGS) entry which is preliminary data.</text>
</comment>
<dbReference type="PANTHER" id="PTHR24567:SF74">
    <property type="entry name" value="HTH-TYPE TRANSCRIPTIONAL REGULATOR ARCR"/>
    <property type="match status" value="1"/>
</dbReference>
<dbReference type="RefSeq" id="WP_073598849.1">
    <property type="nucleotide sequence ID" value="NZ_MRCB01000005.1"/>
</dbReference>
<dbReference type="GO" id="GO:0003677">
    <property type="term" value="F:DNA binding"/>
    <property type="evidence" value="ECO:0007669"/>
    <property type="project" value="UniProtKB-KW"/>
</dbReference>
<keyword evidence="1" id="KW-0805">Transcription regulation</keyword>
<dbReference type="PROSITE" id="PS50042">
    <property type="entry name" value="CNMP_BINDING_3"/>
    <property type="match status" value="1"/>
</dbReference>
<dbReference type="EMBL" id="MRCB01000005">
    <property type="protein sequence ID" value="OKH24906.1"/>
    <property type="molecule type" value="Genomic_DNA"/>
</dbReference>
<evidence type="ECO:0000313" key="6">
    <source>
        <dbReference type="EMBL" id="OKH24906.1"/>
    </source>
</evidence>
<dbReference type="SMART" id="SM00419">
    <property type="entry name" value="HTH_CRP"/>
    <property type="match status" value="1"/>
</dbReference>
<dbReference type="InterPro" id="IPR036390">
    <property type="entry name" value="WH_DNA-bd_sf"/>
</dbReference>
<keyword evidence="3" id="KW-0804">Transcription</keyword>
<keyword evidence="2" id="KW-0238">DNA-binding</keyword>
<dbReference type="CDD" id="cd00038">
    <property type="entry name" value="CAP_ED"/>
    <property type="match status" value="1"/>
</dbReference>
<dbReference type="GO" id="GO:0005829">
    <property type="term" value="C:cytosol"/>
    <property type="evidence" value="ECO:0007669"/>
    <property type="project" value="TreeGrafter"/>
</dbReference>
<evidence type="ECO:0000256" key="1">
    <source>
        <dbReference type="ARBA" id="ARBA00023015"/>
    </source>
</evidence>
<evidence type="ECO:0000256" key="3">
    <source>
        <dbReference type="ARBA" id="ARBA00023163"/>
    </source>
</evidence>
<feature type="domain" description="HTH crp-type" evidence="5">
    <location>
        <begin position="146"/>
        <end position="212"/>
    </location>
</feature>
<dbReference type="Proteomes" id="UP000186868">
    <property type="component" value="Unassembled WGS sequence"/>
</dbReference>
<dbReference type="SUPFAM" id="SSF46785">
    <property type="entry name" value="Winged helix' DNA-binding domain"/>
    <property type="match status" value="1"/>
</dbReference>
<dbReference type="Pfam" id="PF13545">
    <property type="entry name" value="HTH_Crp_2"/>
    <property type="match status" value="1"/>
</dbReference>
<dbReference type="STRING" id="1921803.NIES593_06750"/>
<dbReference type="InterPro" id="IPR018490">
    <property type="entry name" value="cNMP-bd_dom_sf"/>
</dbReference>
<evidence type="ECO:0000259" key="4">
    <source>
        <dbReference type="PROSITE" id="PS50042"/>
    </source>
</evidence>
<dbReference type="PROSITE" id="PS51063">
    <property type="entry name" value="HTH_CRP_2"/>
    <property type="match status" value="1"/>
</dbReference>
<organism evidence="6 7">
    <name type="scientific">Hydrococcus rivularis NIES-593</name>
    <dbReference type="NCBI Taxonomy" id="1921803"/>
    <lineage>
        <taxon>Bacteria</taxon>
        <taxon>Bacillati</taxon>
        <taxon>Cyanobacteriota</taxon>
        <taxon>Cyanophyceae</taxon>
        <taxon>Pleurocapsales</taxon>
        <taxon>Hydrococcaceae</taxon>
        <taxon>Hydrococcus</taxon>
    </lineage>
</organism>
<keyword evidence="7" id="KW-1185">Reference proteome</keyword>
<name>A0A1U7HMU2_9CYAN</name>
<dbReference type="PANTHER" id="PTHR24567">
    <property type="entry name" value="CRP FAMILY TRANSCRIPTIONAL REGULATORY PROTEIN"/>
    <property type="match status" value="1"/>
</dbReference>
<dbReference type="InterPro" id="IPR000595">
    <property type="entry name" value="cNMP-bd_dom"/>
</dbReference>
<dbReference type="AlphaFoldDB" id="A0A1U7HMU2"/>
<evidence type="ECO:0000313" key="7">
    <source>
        <dbReference type="Proteomes" id="UP000186868"/>
    </source>
</evidence>
<dbReference type="InterPro" id="IPR050397">
    <property type="entry name" value="Env_Response_Regulators"/>
</dbReference>
<reference evidence="6 7" key="1">
    <citation type="submission" date="2016-11" db="EMBL/GenBank/DDBJ databases">
        <title>Draft Genome Sequences of Nine Cyanobacterial Strains from Diverse Habitats.</title>
        <authorList>
            <person name="Zhu T."/>
            <person name="Hou S."/>
            <person name="Lu X."/>
            <person name="Hess W.R."/>
        </authorList>
    </citation>
    <scope>NUCLEOTIDE SEQUENCE [LARGE SCALE GENOMIC DNA]</scope>
    <source>
        <strain evidence="6 7">NIES-593</strain>
    </source>
</reference>
<gene>
    <name evidence="6" type="ORF">NIES593_06750</name>
</gene>
<dbReference type="GO" id="GO:0003700">
    <property type="term" value="F:DNA-binding transcription factor activity"/>
    <property type="evidence" value="ECO:0007669"/>
    <property type="project" value="TreeGrafter"/>
</dbReference>
<protein>
    <submittedName>
        <fullName evidence="6">Crp/Fnr family transcriptional regulator</fullName>
    </submittedName>
</protein>
<dbReference type="Gene3D" id="2.60.120.10">
    <property type="entry name" value="Jelly Rolls"/>
    <property type="match status" value="1"/>
</dbReference>
<sequence length="239" mass="26514">MSEALRVPVNQLLAALPDSEYQRLVPHLEPVSLFLGQALYEPGEPIREVYFPARAMISLVSALADNSTTEIGLVGNEGIVGLPAFLGGDFTVNRAIVQIAGNAMKLDASVLKREFDRGGELQKRLLLYTQVLLTQISQISACKSRHRLEQQLARWLLLVRDCVGQDEFRLTQQFIAEMLGVRRASVTQLAGTFQRAGLIRYSRGQIAILNQSELEATACECYRLVRSESIRLLGTRPSS</sequence>
<dbReference type="InterPro" id="IPR012318">
    <property type="entry name" value="HTH_CRP"/>
</dbReference>
<dbReference type="InterPro" id="IPR036388">
    <property type="entry name" value="WH-like_DNA-bd_sf"/>
</dbReference>
<feature type="domain" description="Cyclic nucleotide-binding" evidence="4">
    <location>
        <begin position="12"/>
        <end position="126"/>
    </location>
</feature>
<proteinExistence type="predicted"/>
<accession>A0A1U7HMU2</accession>
<dbReference type="OrthoDB" id="8969464at2"/>
<dbReference type="InterPro" id="IPR014710">
    <property type="entry name" value="RmlC-like_jellyroll"/>
</dbReference>